<sequence>MVYGFNDSNNERASIRSSDDARSTASPGLLDESGLGLSPNNLDERSRLIAKIEKVREKITRLSITHEGDIDEYLKIAENPRLKQENPQLTRIKQHFERKNKKYSQAMETLQKKLDEAEQRLEGLDAGAPEAANKHSMLQNVGHGIKRTGVNLKEMTGSVISAPRDIAQKVKKNMFGSADNIPVSINQLPQDHVGQSTFYTNTKSSTLPQGSSLTGNNNVPSSERGRASTTHGTNAVSESENDEENARHKSIGSRQQLPQHYGGGGSTRNFKDIDSEQVKKLFEEGDILKKKCGSLEDANRELNSEIGVLRNELTTSRFQVQ</sequence>
<accession>A0AC34FH46</accession>
<proteinExistence type="predicted"/>
<reference evidence="2" key="1">
    <citation type="submission" date="2022-11" db="UniProtKB">
        <authorList>
            <consortium name="WormBaseParasite"/>
        </authorList>
    </citation>
    <scope>IDENTIFICATION</scope>
</reference>
<dbReference type="Proteomes" id="UP000887579">
    <property type="component" value="Unplaced"/>
</dbReference>
<name>A0AC34FH46_9BILA</name>
<evidence type="ECO:0000313" key="2">
    <source>
        <dbReference type="WBParaSite" id="ES5_v2.g16706.t1"/>
    </source>
</evidence>
<protein>
    <submittedName>
        <fullName evidence="2">Uncharacterized protein</fullName>
    </submittedName>
</protein>
<dbReference type="WBParaSite" id="ES5_v2.g16706.t1">
    <property type="protein sequence ID" value="ES5_v2.g16706.t1"/>
    <property type="gene ID" value="ES5_v2.g16706"/>
</dbReference>
<evidence type="ECO:0000313" key="1">
    <source>
        <dbReference type="Proteomes" id="UP000887579"/>
    </source>
</evidence>
<organism evidence="1 2">
    <name type="scientific">Panagrolaimus sp. ES5</name>
    <dbReference type="NCBI Taxonomy" id="591445"/>
    <lineage>
        <taxon>Eukaryota</taxon>
        <taxon>Metazoa</taxon>
        <taxon>Ecdysozoa</taxon>
        <taxon>Nematoda</taxon>
        <taxon>Chromadorea</taxon>
        <taxon>Rhabditida</taxon>
        <taxon>Tylenchina</taxon>
        <taxon>Panagrolaimomorpha</taxon>
        <taxon>Panagrolaimoidea</taxon>
        <taxon>Panagrolaimidae</taxon>
        <taxon>Panagrolaimus</taxon>
    </lineage>
</organism>